<dbReference type="SUPFAM" id="SSF48371">
    <property type="entry name" value="ARM repeat"/>
    <property type="match status" value="1"/>
</dbReference>
<dbReference type="Gene3D" id="1.25.40.180">
    <property type="match status" value="1"/>
</dbReference>
<dbReference type="InterPro" id="IPR016024">
    <property type="entry name" value="ARM-type_fold"/>
</dbReference>
<keyword evidence="2" id="KW-0648">Protein biosynthesis</keyword>
<gene>
    <name evidence="2" type="ORF">M9Y10_031927</name>
</gene>
<reference evidence="2 3" key="1">
    <citation type="submission" date="2024-04" db="EMBL/GenBank/DDBJ databases">
        <title>Tritrichomonas musculus Genome.</title>
        <authorList>
            <person name="Alves-Ferreira E."/>
            <person name="Grigg M."/>
            <person name="Lorenzi H."/>
            <person name="Galac M."/>
        </authorList>
    </citation>
    <scope>NUCLEOTIDE SEQUENCE [LARGE SCALE GENOMIC DNA]</scope>
    <source>
        <strain evidence="2 3">EAF2021</strain>
    </source>
</reference>
<accession>A0ABR2H0Z7</accession>
<evidence type="ECO:0000259" key="1">
    <source>
        <dbReference type="PROSITE" id="PS51363"/>
    </source>
</evidence>
<evidence type="ECO:0000313" key="3">
    <source>
        <dbReference type="Proteomes" id="UP001470230"/>
    </source>
</evidence>
<dbReference type="Proteomes" id="UP001470230">
    <property type="component" value="Unassembled WGS sequence"/>
</dbReference>
<sequence>MYDKKRYPQDIYYSQNKEAFQHIKNKSFGKNNSKGVSKDNTIFTDFYTNDTKGNEDTKGGFNNDSESFFYHDYSSDYLVSEDSDNDFGNKDEDINLIHSDVLLELNTKFIKEARELILCILKNSMNYDQICLEFVCFKNAQNPIPENIECAIAIILAILKYFENTDLNKGVNLLQPLLRVFLVNDDNQEDFLFWWQEYCAKLKEKDKIFTDVLNLFDELEILSDESLSNWEQQQDECDESQLRLFNNYQSNKLYY</sequence>
<organism evidence="2 3">
    <name type="scientific">Tritrichomonas musculus</name>
    <dbReference type="NCBI Taxonomy" id="1915356"/>
    <lineage>
        <taxon>Eukaryota</taxon>
        <taxon>Metamonada</taxon>
        <taxon>Parabasalia</taxon>
        <taxon>Tritrichomonadida</taxon>
        <taxon>Tritrichomonadidae</taxon>
        <taxon>Tritrichomonas</taxon>
    </lineage>
</organism>
<feature type="domain" description="W2" evidence="1">
    <location>
        <begin position="103"/>
        <end position="255"/>
    </location>
</feature>
<proteinExistence type="predicted"/>
<dbReference type="EMBL" id="JAPFFF010000051">
    <property type="protein sequence ID" value="KAK8839568.1"/>
    <property type="molecule type" value="Genomic_DNA"/>
</dbReference>
<dbReference type="PROSITE" id="PS51363">
    <property type="entry name" value="W2"/>
    <property type="match status" value="1"/>
</dbReference>
<comment type="caution">
    <text evidence="2">The sequence shown here is derived from an EMBL/GenBank/DDBJ whole genome shotgun (WGS) entry which is preliminary data.</text>
</comment>
<keyword evidence="3" id="KW-1185">Reference proteome</keyword>
<dbReference type="InterPro" id="IPR003307">
    <property type="entry name" value="W2_domain"/>
</dbReference>
<name>A0ABR2H0Z7_9EUKA</name>
<dbReference type="GO" id="GO:0003743">
    <property type="term" value="F:translation initiation factor activity"/>
    <property type="evidence" value="ECO:0007669"/>
    <property type="project" value="UniProtKB-KW"/>
</dbReference>
<keyword evidence="2" id="KW-0396">Initiation factor</keyword>
<protein>
    <submittedName>
        <fullName evidence="2">Translation initiation factor eIF-2B subunit epsilon</fullName>
    </submittedName>
</protein>
<evidence type="ECO:0000313" key="2">
    <source>
        <dbReference type="EMBL" id="KAK8839568.1"/>
    </source>
</evidence>